<keyword evidence="2" id="KW-1185">Reference proteome</keyword>
<gene>
    <name evidence="1" type="ORF">SAMN05443428_1465</name>
</gene>
<protein>
    <submittedName>
        <fullName evidence="1">Uncharacterized ArCR, COG2043</fullName>
    </submittedName>
</protein>
<proteinExistence type="predicted"/>
<dbReference type="Proteomes" id="UP000190105">
    <property type="component" value="Unassembled WGS sequence"/>
</dbReference>
<reference evidence="2" key="1">
    <citation type="submission" date="2017-02" db="EMBL/GenBank/DDBJ databases">
        <authorList>
            <person name="Varghese N."/>
            <person name="Submissions S."/>
        </authorList>
    </citation>
    <scope>NUCLEOTIDE SEQUENCE [LARGE SCALE GENOMIC DNA]</scope>
    <source>
        <strain evidence="2">USBA 833</strain>
    </source>
</reference>
<dbReference type="Pfam" id="PF02596">
    <property type="entry name" value="DUF169"/>
    <property type="match status" value="1"/>
</dbReference>
<dbReference type="InterPro" id="IPR003748">
    <property type="entry name" value="DUF169"/>
</dbReference>
<accession>A0A1T4YH98</accession>
<sequence>MNKMIEMNNRIKSILNVKREPVGVKFIKEDDLSKLKEQYDSTTKMRYCQALMRAGKG</sequence>
<organism evidence="1 2">
    <name type="scientific">Caloramator quimbayensis</name>
    <dbReference type="NCBI Taxonomy" id="1147123"/>
    <lineage>
        <taxon>Bacteria</taxon>
        <taxon>Bacillati</taxon>
        <taxon>Bacillota</taxon>
        <taxon>Clostridia</taxon>
        <taxon>Eubacteriales</taxon>
        <taxon>Clostridiaceae</taxon>
        <taxon>Caloramator</taxon>
    </lineage>
</organism>
<evidence type="ECO:0000313" key="1">
    <source>
        <dbReference type="EMBL" id="SKB00661.1"/>
    </source>
</evidence>
<dbReference type="AlphaFoldDB" id="A0A1T4YH98"/>
<evidence type="ECO:0000313" key="2">
    <source>
        <dbReference type="Proteomes" id="UP000190105"/>
    </source>
</evidence>
<dbReference type="EMBL" id="FUYH01000046">
    <property type="protein sequence ID" value="SKB00661.1"/>
    <property type="molecule type" value="Genomic_DNA"/>
</dbReference>
<name>A0A1T4YH98_9CLOT</name>
<dbReference type="STRING" id="1147123.SAMN05443428_1465"/>